<evidence type="ECO:0000259" key="6">
    <source>
        <dbReference type="Pfam" id="PF02656"/>
    </source>
</evidence>
<evidence type="ECO:0000256" key="5">
    <source>
        <dbReference type="SAM" id="Phobius"/>
    </source>
</evidence>
<feature type="transmembrane region" description="Helical" evidence="5">
    <location>
        <begin position="46"/>
        <end position="67"/>
    </location>
</feature>
<keyword evidence="4 5" id="KW-0472">Membrane</keyword>
<dbReference type="InterPro" id="IPR003807">
    <property type="entry name" value="DUF202"/>
</dbReference>
<sequence>MEYNVYMSPDLKDEVKRDLKLQEKANGEIKDTLAIERTSFANERTFLAYMRTALSLIVAGFSLHQFFKSDISMWLACILIPAGVYIGYKGYLKFVKKRAMIKRKRAAYVPAKQMLALLKAEKAQAKAEERNQRI</sequence>
<organism evidence="7 8">
    <name type="scientific">Nibribacter koreensis</name>
    <dbReference type="NCBI Taxonomy" id="1084519"/>
    <lineage>
        <taxon>Bacteria</taxon>
        <taxon>Pseudomonadati</taxon>
        <taxon>Bacteroidota</taxon>
        <taxon>Cytophagia</taxon>
        <taxon>Cytophagales</taxon>
        <taxon>Hymenobacteraceae</taxon>
        <taxon>Nibribacter</taxon>
    </lineage>
</organism>
<comment type="subcellular location">
    <subcellularLocation>
        <location evidence="1">Endomembrane system</location>
        <topology evidence="1">Multi-pass membrane protein</topology>
    </subcellularLocation>
</comment>
<comment type="caution">
    <text evidence="7">The sequence shown here is derived from an EMBL/GenBank/DDBJ whole genome shotgun (WGS) entry which is preliminary data.</text>
</comment>
<gene>
    <name evidence="7" type="ORF">GCM10023183_30440</name>
</gene>
<evidence type="ECO:0000313" key="8">
    <source>
        <dbReference type="Proteomes" id="UP001501844"/>
    </source>
</evidence>
<evidence type="ECO:0000256" key="3">
    <source>
        <dbReference type="ARBA" id="ARBA00022989"/>
    </source>
</evidence>
<keyword evidence="2 5" id="KW-0812">Transmembrane</keyword>
<dbReference type="Proteomes" id="UP001501844">
    <property type="component" value="Unassembled WGS sequence"/>
</dbReference>
<dbReference type="Pfam" id="PF02656">
    <property type="entry name" value="DUF202"/>
    <property type="match status" value="1"/>
</dbReference>
<keyword evidence="8" id="KW-1185">Reference proteome</keyword>
<protein>
    <recommendedName>
        <fullName evidence="6">DUF202 domain-containing protein</fullName>
    </recommendedName>
</protein>
<evidence type="ECO:0000313" key="7">
    <source>
        <dbReference type="EMBL" id="GAA4311607.1"/>
    </source>
</evidence>
<evidence type="ECO:0000256" key="2">
    <source>
        <dbReference type="ARBA" id="ARBA00022692"/>
    </source>
</evidence>
<accession>A0ABP8FVB6</accession>
<name>A0ABP8FVB6_9BACT</name>
<evidence type="ECO:0000256" key="1">
    <source>
        <dbReference type="ARBA" id="ARBA00004127"/>
    </source>
</evidence>
<feature type="domain" description="DUF202" evidence="6">
    <location>
        <begin position="37"/>
        <end position="97"/>
    </location>
</feature>
<reference evidence="8" key="1">
    <citation type="journal article" date="2019" name="Int. J. Syst. Evol. Microbiol.">
        <title>The Global Catalogue of Microorganisms (GCM) 10K type strain sequencing project: providing services to taxonomists for standard genome sequencing and annotation.</title>
        <authorList>
            <consortium name="The Broad Institute Genomics Platform"/>
            <consortium name="The Broad Institute Genome Sequencing Center for Infectious Disease"/>
            <person name="Wu L."/>
            <person name="Ma J."/>
        </authorList>
    </citation>
    <scope>NUCLEOTIDE SEQUENCE [LARGE SCALE GENOMIC DNA]</scope>
    <source>
        <strain evidence="8">JCM 17917</strain>
    </source>
</reference>
<feature type="transmembrane region" description="Helical" evidence="5">
    <location>
        <begin position="73"/>
        <end position="95"/>
    </location>
</feature>
<keyword evidence="3 5" id="KW-1133">Transmembrane helix</keyword>
<dbReference type="EMBL" id="BAABGX010000002">
    <property type="protein sequence ID" value="GAA4311607.1"/>
    <property type="molecule type" value="Genomic_DNA"/>
</dbReference>
<dbReference type="RefSeq" id="WP_345167944.1">
    <property type="nucleotide sequence ID" value="NZ_BAABGX010000002.1"/>
</dbReference>
<evidence type="ECO:0000256" key="4">
    <source>
        <dbReference type="ARBA" id="ARBA00023136"/>
    </source>
</evidence>
<proteinExistence type="predicted"/>